<protein>
    <submittedName>
        <fullName evidence="1">Uncharacterized protein</fullName>
    </submittedName>
</protein>
<accession>A0ABQ4WJL9</accession>
<dbReference type="EMBL" id="BQNB010008700">
    <property type="protein sequence ID" value="GJS53079.1"/>
    <property type="molecule type" value="Genomic_DNA"/>
</dbReference>
<comment type="caution">
    <text evidence="1">The sequence shown here is derived from an EMBL/GenBank/DDBJ whole genome shotgun (WGS) entry which is preliminary data.</text>
</comment>
<reference evidence="1" key="1">
    <citation type="journal article" date="2022" name="Int. J. Mol. Sci.">
        <title>Draft Genome of Tanacetum Coccineum: Genomic Comparison of Closely Related Tanacetum-Family Plants.</title>
        <authorList>
            <person name="Yamashiro T."/>
            <person name="Shiraishi A."/>
            <person name="Nakayama K."/>
            <person name="Satake H."/>
        </authorList>
    </citation>
    <scope>NUCLEOTIDE SEQUENCE</scope>
</reference>
<evidence type="ECO:0000313" key="2">
    <source>
        <dbReference type="Proteomes" id="UP001151760"/>
    </source>
</evidence>
<name>A0ABQ4WJL9_9ASTR</name>
<evidence type="ECO:0000313" key="1">
    <source>
        <dbReference type="EMBL" id="GJS53079.1"/>
    </source>
</evidence>
<proteinExistence type="predicted"/>
<organism evidence="1 2">
    <name type="scientific">Tanacetum coccineum</name>
    <dbReference type="NCBI Taxonomy" id="301880"/>
    <lineage>
        <taxon>Eukaryota</taxon>
        <taxon>Viridiplantae</taxon>
        <taxon>Streptophyta</taxon>
        <taxon>Embryophyta</taxon>
        <taxon>Tracheophyta</taxon>
        <taxon>Spermatophyta</taxon>
        <taxon>Magnoliopsida</taxon>
        <taxon>eudicotyledons</taxon>
        <taxon>Gunneridae</taxon>
        <taxon>Pentapetalae</taxon>
        <taxon>asterids</taxon>
        <taxon>campanulids</taxon>
        <taxon>Asterales</taxon>
        <taxon>Asteraceae</taxon>
        <taxon>Asteroideae</taxon>
        <taxon>Anthemideae</taxon>
        <taxon>Anthemidinae</taxon>
        <taxon>Tanacetum</taxon>
    </lineage>
</organism>
<gene>
    <name evidence="1" type="ORF">Tco_0626441</name>
</gene>
<keyword evidence="2" id="KW-1185">Reference proteome</keyword>
<dbReference type="Proteomes" id="UP001151760">
    <property type="component" value="Unassembled WGS sequence"/>
</dbReference>
<reference evidence="1" key="2">
    <citation type="submission" date="2022-01" db="EMBL/GenBank/DDBJ databases">
        <authorList>
            <person name="Yamashiro T."/>
            <person name="Shiraishi A."/>
            <person name="Satake H."/>
            <person name="Nakayama K."/>
        </authorList>
    </citation>
    <scope>NUCLEOTIDE SEQUENCE</scope>
</reference>
<sequence>MAPNRTSISTAPAMSQAAIRKLVADSVSAALEAQAATMANAENTNRNTGQKETHVARKCSYKEFMSCQPFNFKGWHGSSVVVVTVGWRWWRVAESEYGDRVDPVVRTTFGFDRKNPPEKFSGGAAAGVVAGNPAGGWGSAEGWWPDNGGERVV</sequence>